<feature type="domain" description="Peptidase metallopeptidase" evidence="5">
    <location>
        <begin position="15"/>
        <end position="176"/>
    </location>
</feature>
<keyword evidence="3" id="KW-0378">Hydrolase</keyword>
<dbReference type="Gene3D" id="3.40.390.10">
    <property type="entry name" value="Collagenase (Catalytic Domain)"/>
    <property type="match status" value="1"/>
</dbReference>
<dbReference type="InterPro" id="IPR024079">
    <property type="entry name" value="MetalloPept_cat_dom_sf"/>
</dbReference>
<dbReference type="GO" id="GO:0008270">
    <property type="term" value="F:zinc ion binding"/>
    <property type="evidence" value="ECO:0007669"/>
    <property type="project" value="InterPro"/>
</dbReference>
<proteinExistence type="predicted"/>
<dbReference type="Pfam" id="PF00413">
    <property type="entry name" value="Peptidase_M10"/>
    <property type="match status" value="1"/>
</dbReference>
<comment type="caution">
    <text evidence="6">The sequence shown here is derived from an EMBL/GenBank/DDBJ whole genome shotgun (WGS) entry which is preliminary data.</text>
</comment>
<dbReference type="SUPFAM" id="SSF55486">
    <property type="entry name" value="Metalloproteases ('zincins'), catalytic domain"/>
    <property type="match status" value="1"/>
</dbReference>
<protein>
    <submittedName>
        <fullName evidence="6">Matrixin family metalloprotease</fullName>
    </submittedName>
</protein>
<name>A0A9D1N1E9_9CLOT</name>
<dbReference type="GO" id="GO:0031012">
    <property type="term" value="C:extracellular matrix"/>
    <property type="evidence" value="ECO:0007669"/>
    <property type="project" value="InterPro"/>
</dbReference>
<evidence type="ECO:0000256" key="2">
    <source>
        <dbReference type="ARBA" id="ARBA00022723"/>
    </source>
</evidence>
<evidence type="ECO:0000313" key="6">
    <source>
        <dbReference type="EMBL" id="HIU92989.1"/>
    </source>
</evidence>
<dbReference type="SMART" id="SM00235">
    <property type="entry name" value="ZnMc"/>
    <property type="match status" value="1"/>
</dbReference>
<accession>A0A9D1N1E9</accession>
<dbReference type="GO" id="GO:0004222">
    <property type="term" value="F:metalloendopeptidase activity"/>
    <property type="evidence" value="ECO:0007669"/>
    <property type="project" value="InterPro"/>
</dbReference>
<evidence type="ECO:0000256" key="1">
    <source>
        <dbReference type="ARBA" id="ARBA00022670"/>
    </source>
</evidence>
<dbReference type="InterPro" id="IPR021190">
    <property type="entry name" value="Pept_M10A"/>
</dbReference>
<dbReference type="PRINTS" id="PR00138">
    <property type="entry name" value="MATRIXIN"/>
</dbReference>
<keyword evidence="1" id="KW-0645">Protease</keyword>
<dbReference type="AlphaFoldDB" id="A0A9D1N1E9"/>
<dbReference type="Proteomes" id="UP000886748">
    <property type="component" value="Unassembled WGS sequence"/>
</dbReference>
<dbReference type="InterPro" id="IPR001818">
    <property type="entry name" value="Pept_M10_metallopeptidase"/>
</dbReference>
<evidence type="ECO:0000259" key="5">
    <source>
        <dbReference type="SMART" id="SM00235"/>
    </source>
</evidence>
<evidence type="ECO:0000313" key="7">
    <source>
        <dbReference type="Proteomes" id="UP000886748"/>
    </source>
</evidence>
<keyword evidence="4" id="KW-0862">Zinc</keyword>
<dbReference type="EMBL" id="DVOD01000055">
    <property type="protein sequence ID" value="HIU92989.1"/>
    <property type="molecule type" value="Genomic_DNA"/>
</dbReference>
<sequence>MELLTYLQDNLKDNKLIRWPEHCFPLRFYIAPFRWYAQRGNDDYRYQAMVRRALGEWEKVSGGKVKFKIVQTLNESQVNLDWKRVDRRALGHCYFHFDNAGRLYSAEVQIGLSDGILHQQYQDENEVYHTILHEIGHALGLGHSPYDSDIMYTPHKYGVVSLSNRDALSLQWLYRLPLGISVTELAQKHGIASNDIDYIIASISNAGKSKEFENVKNSIRIPKKDLMSEQDKLAEMKKYNLGLQNIQIPSNVQEYIKKNIVLNKDKKSPKQY</sequence>
<keyword evidence="2" id="KW-0479">Metal-binding</keyword>
<reference evidence="6" key="2">
    <citation type="journal article" date="2021" name="PeerJ">
        <title>Extensive microbial diversity within the chicken gut microbiome revealed by metagenomics and culture.</title>
        <authorList>
            <person name="Gilroy R."/>
            <person name="Ravi A."/>
            <person name="Getino M."/>
            <person name="Pursley I."/>
            <person name="Horton D.L."/>
            <person name="Alikhan N.F."/>
            <person name="Baker D."/>
            <person name="Gharbi K."/>
            <person name="Hall N."/>
            <person name="Watson M."/>
            <person name="Adriaenssens E.M."/>
            <person name="Foster-Nyarko E."/>
            <person name="Jarju S."/>
            <person name="Secka A."/>
            <person name="Antonio M."/>
            <person name="Oren A."/>
            <person name="Chaudhuri R.R."/>
            <person name="La Ragione R."/>
            <person name="Hildebrand F."/>
            <person name="Pallen M.J."/>
        </authorList>
    </citation>
    <scope>NUCLEOTIDE SEQUENCE</scope>
    <source>
        <strain evidence="6">CHK154-7741</strain>
    </source>
</reference>
<reference evidence="6" key="1">
    <citation type="submission" date="2020-10" db="EMBL/GenBank/DDBJ databases">
        <authorList>
            <person name="Gilroy R."/>
        </authorList>
    </citation>
    <scope>NUCLEOTIDE SEQUENCE</scope>
    <source>
        <strain evidence="6">CHK154-7741</strain>
    </source>
</reference>
<dbReference type="GO" id="GO:0006508">
    <property type="term" value="P:proteolysis"/>
    <property type="evidence" value="ECO:0007669"/>
    <property type="project" value="UniProtKB-KW"/>
</dbReference>
<dbReference type="InterPro" id="IPR006026">
    <property type="entry name" value="Peptidase_Metallo"/>
</dbReference>
<keyword evidence="6" id="KW-0482">Metalloprotease</keyword>
<evidence type="ECO:0000256" key="4">
    <source>
        <dbReference type="ARBA" id="ARBA00022833"/>
    </source>
</evidence>
<organism evidence="6 7">
    <name type="scientific">Candidatus Limenecus avicola</name>
    <dbReference type="NCBI Taxonomy" id="2840847"/>
    <lineage>
        <taxon>Bacteria</taxon>
        <taxon>Bacillati</taxon>
        <taxon>Bacillota</taxon>
        <taxon>Clostridia</taxon>
        <taxon>Eubacteriales</taxon>
        <taxon>Clostridiaceae</taxon>
        <taxon>Clostridiaceae incertae sedis</taxon>
        <taxon>Candidatus Limenecus</taxon>
    </lineage>
</organism>
<evidence type="ECO:0000256" key="3">
    <source>
        <dbReference type="ARBA" id="ARBA00022801"/>
    </source>
</evidence>
<gene>
    <name evidence="6" type="ORF">IAD26_07645</name>
</gene>